<dbReference type="RefSeq" id="WP_112432716.1">
    <property type="nucleotide sequence ID" value="NZ_MCIF01000002.1"/>
</dbReference>
<comment type="caution">
    <text evidence="2">The sequence shown here is derived from an EMBL/GenBank/DDBJ whole genome shotgun (WGS) entry which is preliminary data.</text>
</comment>
<name>A0A328VIZ5_9CHLR</name>
<protein>
    <submittedName>
        <fullName evidence="2">Uncharacterized protein</fullName>
    </submittedName>
</protein>
<sequence length="138" mass="15813">MQPEQRQPRGKEKSKRYFTASEVAAFEYCPLAWWHEQYEPAAQADTEELFARMVELEHEHGPQATALPEYQLHERLLLRRGAFDTGQEQHREHAEALEDVYDEARALPFSGCSRRLTLVAIVLLIGAIVLIAAAVFLH</sequence>
<evidence type="ECO:0000313" key="3">
    <source>
        <dbReference type="Proteomes" id="UP000248706"/>
    </source>
</evidence>
<keyword evidence="1" id="KW-0812">Transmembrane</keyword>
<evidence type="ECO:0000256" key="1">
    <source>
        <dbReference type="SAM" id="Phobius"/>
    </source>
</evidence>
<dbReference type="AlphaFoldDB" id="A0A328VIZ5"/>
<gene>
    <name evidence="2" type="ORF">A4R35_20385</name>
</gene>
<keyword evidence="3" id="KW-1185">Reference proteome</keyword>
<dbReference type="OrthoDB" id="166728at2"/>
<proteinExistence type="predicted"/>
<dbReference type="Proteomes" id="UP000248706">
    <property type="component" value="Unassembled WGS sequence"/>
</dbReference>
<dbReference type="EMBL" id="MCIF01000002">
    <property type="protein sequence ID" value="RAQ97908.1"/>
    <property type="molecule type" value="Genomic_DNA"/>
</dbReference>
<accession>A0A328VIZ5</accession>
<organism evidence="2 3">
    <name type="scientific">Thermogemmatispora tikiterensis</name>
    <dbReference type="NCBI Taxonomy" id="1825093"/>
    <lineage>
        <taxon>Bacteria</taxon>
        <taxon>Bacillati</taxon>
        <taxon>Chloroflexota</taxon>
        <taxon>Ktedonobacteria</taxon>
        <taxon>Thermogemmatisporales</taxon>
        <taxon>Thermogemmatisporaceae</taxon>
        <taxon>Thermogemmatispora</taxon>
    </lineage>
</organism>
<feature type="transmembrane region" description="Helical" evidence="1">
    <location>
        <begin position="116"/>
        <end position="137"/>
    </location>
</feature>
<keyword evidence="1" id="KW-1133">Transmembrane helix</keyword>
<reference evidence="2 3" key="1">
    <citation type="submission" date="2016-08" db="EMBL/GenBank/DDBJ databases">
        <title>Analysis of Carbohydrate Active Enzymes in Thermogemmatispora T81 Reveals Carbohydrate Degradation Ability.</title>
        <authorList>
            <person name="Tomazini A."/>
            <person name="Lal S."/>
            <person name="Stott M."/>
            <person name="Henrissat B."/>
            <person name="Polikarpov I."/>
            <person name="Sparling R."/>
            <person name="Levin D.B."/>
        </authorList>
    </citation>
    <scope>NUCLEOTIDE SEQUENCE [LARGE SCALE GENOMIC DNA]</scope>
    <source>
        <strain evidence="2 3">T81</strain>
    </source>
</reference>
<evidence type="ECO:0000313" key="2">
    <source>
        <dbReference type="EMBL" id="RAQ97908.1"/>
    </source>
</evidence>
<keyword evidence="1" id="KW-0472">Membrane</keyword>